<keyword evidence="6 10" id="KW-0560">Oxidoreductase</keyword>
<keyword evidence="8 10" id="KW-0503">Monooxygenase</keyword>
<dbReference type="SUPFAM" id="SSF48264">
    <property type="entry name" value="Cytochrome P450"/>
    <property type="match status" value="1"/>
</dbReference>
<name>A0A8H7CN18_9AGAR</name>
<dbReference type="AlphaFoldDB" id="A0A8H7CN18"/>
<evidence type="ECO:0000256" key="8">
    <source>
        <dbReference type="ARBA" id="ARBA00023033"/>
    </source>
</evidence>
<dbReference type="GO" id="GO:0016705">
    <property type="term" value="F:oxidoreductase activity, acting on paired donors, with incorporation or reduction of molecular oxygen"/>
    <property type="evidence" value="ECO:0007669"/>
    <property type="project" value="InterPro"/>
</dbReference>
<protein>
    <submittedName>
        <fullName evidence="11">Cytochrome P450</fullName>
    </submittedName>
</protein>
<dbReference type="PANTHER" id="PTHR46300">
    <property type="entry name" value="P450, PUTATIVE (EUROFUNG)-RELATED-RELATED"/>
    <property type="match status" value="1"/>
</dbReference>
<keyword evidence="4 9" id="KW-0349">Heme</keyword>
<dbReference type="GO" id="GO:0020037">
    <property type="term" value="F:heme binding"/>
    <property type="evidence" value="ECO:0007669"/>
    <property type="project" value="InterPro"/>
</dbReference>
<comment type="cofactor">
    <cofactor evidence="1 9">
        <name>heme</name>
        <dbReference type="ChEBI" id="CHEBI:30413"/>
    </cofactor>
</comment>
<evidence type="ECO:0000256" key="4">
    <source>
        <dbReference type="ARBA" id="ARBA00022617"/>
    </source>
</evidence>
<dbReference type="PROSITE" id="PS00086">
    <property type="entry name" value="CYTOCHROME_P450"/>
    <property type="match status" value="1"/>
</dbReference>
<accession>A0A8H7CN18</accession>
<evidence type="ECO:0000313" key="12">
    <source>
        <dbReference type="Proteomes" id="UP000620124"/>
    </source>
</evidence>
<keyword evidence="5 9" id="KW-0479">Metal-binding</keyword>
<evidence type="ECO:0000256" key="3">
    <source>
        <dbReference type="ARBA" id="ARBA00010617"/>
    </source>
</evidence>
<proteinExistence type="inferred from homology"/>
<dbReference type="InterPro" id="IPR036396">
    <property type="entry name" value="Cyt_P450_sf"/>
</dbReference>
<comment type="caution">
    <text evidence="11">The sequence shown here is derived from an EMBL/GenBank/DDBJ whole genome shotgun (WGS) entry which is preliminary data.</text>
</comment>
<dbReference type="PANTHER" id="PTHR46300:SF7">
    <property type="entry name" value="P450, PUTATIVE (EUROFUNG)-RELATED"/>
    <property type="match status" value="1"/>
</dbReference>
<dbReference type="GO" id="GO:0004497">
    <property type="term" value="F:monooxygenase activity"/>
    <property type="evidence" value="ECO:0007669"/>
    <property type="project" value="UniProtKB-KW"/>
</dbReference>
<organism evidence="11 12">
    <name type="scientific">Mycena venus</name>
    <dbReference type="NCBI Taxonomy" id="2733690"/>
    <lineage>
        <taxon>Eukaryota</taxon>
        <taxon>Fungi</taxon>
        <taxon>Dikarya</taxon>
        <taxon>Basidiomycota</taxon>
        <taxon>Agaricomycotina</taxon>
        <taxon>Agaricomycetes</taxon>
        <taxon>Agaricomycetidae</taxon>
        <taxon>Agaricales</taxon>
        <taxon>Marasmiineae</taxon>
        <taxon>Mycenaceae</taxon>
        <taxon>Mycena</taxon>
    </lineage>
</organism>
<evidence type="ECO:0000256" key="2">
    <source>
        <dbReference type="ARBA" id="ARBA00005179"/>
    </source>
</evidence>
<dbReference type="Pfam" id="PF00067">
    <property type="entry name" value="p450"/>
    <property type="match status" value="1"/>
</dbReference>
<dbReference type="PRINTS" id="PR00385">
    <property type="entry name" value="P450"/>
</dbReference>
<gene>
    <name evidence="11" type="ORF">MVEN_01789900</name>
</gene>
<dbReference type="InterPro" id="IPR050364">
    <property type="entry name" value="Cytochrome_P450_fung"/>
</dbReference>
<comment type="similarity">
    <text evidence="3 10">Belongs to the cytochrome P450 family.</text>
</comment>
<dbReference type="InterPro" id="IPR001128">
    <property type="entry name" value="Cyt_P450"/>
</dbReference>
<keyword evidence="7 9" id="KW-0408">Iron</keyword>
<dbReference type="Proteomes" id="UP000620124">
    <property type="component" value="Unassembled WGS sequence"/>
</dbReference>
<evidence type="ECO:0000256" key="5">
    <source>
        <dbReference type="ARBA" id="ARBA00022723"/>
    </source>
</evidence>
<keyword evidence="12" id="KW-1185">Reference proteome</keyword>
<evidence type="ECO:0000313" key="11">
    <source>
        <dbReference type="EMBL" id="KAF7342026.1"/>
    </source>
</evidence>
<dbReference type="PRINTS" id="PR00463">
    <property type="entry name" value="EP450I"/>
</dbReference>
<evidence type="ECO:0000256" key="9">
    <source>
        <dbReference type="PIRSR" id="PIRSR602401-1"/>
    </source>
</evidence>
<sequence length="508" mass="58044">MLFNNTLRIEYLFASLLILLAILWRRIISPQRLPLPPGPPRKFITGNLHQLPTSQPWLKYAEWAKEYGPILSLHTFHTRLIILNSFKTTTDLLNSRSAIYSDRPISWMGQLAGRGLTVFQLSSEHPWFPRYRKMLLSALNRRLTQVYCPPHWQEHQLKVLLRGLSESPDGFVGLIKTYVASIALKISYGYEVSADNDFFVTLVEDGSRAMTTLNQPFFYIEIFPFFRFLPSWFPFAKFKRVLKASKKILLDIELVPFRWAKTKIESGTYFESFFSQHFLRDEGHILSEEESEILKWTSGSIYAGGAHTTTSAIASFFLLMSTHPDIQKRAQDEIDRVSGRDRLLTIDDQKALPYVTALLKEILRWAPVAPLGLKHRVTKDDIYNGFWIPKGATIVANIWAIAHDEEVYPNPFAFDPTRYLGESPQRDPFDLVFGYGRRVCPGARLAEDSLFLAVSNILAAFSIYKALDADGKEVEPCVEWKTSVVTFPLNLACRIVPRSPEMLASLAA</sequence>
<reference evidence="11" key="1">
    <citation type="submission" date="2020-05" db="EMBL/GenBank/DDBJ databases">
        <title>Mycena genomes resolve the evolution of fungal bioluminescence.</title>
        <authorList>
            <person name="Tsai I.J."/>
        </authorList>
    </citation>
    <scope>NUCLEOTIDE SEQUENCE</scope>
    <source>
        <strain evidence="11">CCC161011</strain>
    </source>
</reference>
<dbReference type="Gene3D" id="1.10.630.10">
    <property type="entry name" value="Cytochrome P450"/>
    <property type="match status" value="1"/>
</dbReference>
<feature type="binding site" description="axial binding residue" evidence="9">
    <location>
        <position position="440"/>
    </location>
    <ligand>
        <name>heme</name>
        <dbReference type="ChEBI" id="CHEBI:30413"/>
    </ligand>
    <ligandPart>
        <name>Fe</name>
        <dbReference type="ChEBI" id="CHEBI:18248"/>
    </ligandPart>
</feature>
<dbReference type="GO" id="GO:0005506">
    <property type="term" value="F:iron ion binding"/>
    <property type="evidence" value="ECO:0007669"/>
    <property type="project" value="InterPro"/>
</dbReference>
<dbReference type="EMBL" id="JACAZI010000017">
    <property type="protein sequence ID" value="KAF7342026.1"/>
    <property type="molecule type" value="Genomic_DNA"/>
</dbReference>
<evidence type="ECO:0000256" key="6">
    <source>
        <dbReference type="ARBA" id="ARBA00023002"/>
    </source>
</evidence>
<evidence type="ECO:0000256" key="1">
    <source>
        <dbReference type="ARBA" id="ARBA00001971"/>
    </source>
</evidence>
<dbReference type="InterPro" id="IPR002401">
    <property type="entry name" value="Cyt_P450_E_grp-I"/>
</dbReference>
<evidence type="ECO:0000256" key="10">
    <source>
        <dbReference type="RuleBase" id="RU000461"/>
    </source>
</evidence>
<dbReference type="OrthoDB" id="2789670at2759"/>
<dbReference type="InterPro" id="IPR017972">
    <property type="entry name" value="Cyt_P450_CS"/>
</dbReference>
<comment type="pathway">
    <text evidence="2">Secondary metabolite biosynthesis.</text>
</comment>
<evidence type="ECO:0000256" key="7">
    <source>
        <dbReference type="ARBA" id="ARBA00023004"/>
    </source>
</evidence>
<dbReference type="CDD" id="cd11065">
    <property type="entry name" value="CYP64-like"/>
    <property type="match status" value="1"/>
</dbReference>